<evidence type="ECO:0000256" key="1">
    <source>
        <dbReference type="ARBA" id="ARBA00022679"/>
    </source>
</evidence>
<accession>A0AAE3E1R7</accession>
<evidence type="ECO:0000313" key="4">
    <source>
        <dbReference type="EMBL" id="MCC2220170.1"/>
    </source>
</evidence>
<proteinExistence type="predicted"/>
<dbReference type="AlphaFoldDB" id="A0AAE3E1R7"/>
<dbReference type="Gene3D" id="3.40.630.30">
    <property type="match status" value="1"/>
</dbReference>
<feature type="domain" description="N-acetyltransferase" evidence="3">
    <location>
        <begin position="1"/>
        <end position="125"/>
    </location>
</feature>
<protein>
    <submittedName>
        <fullName evidence="4">GNAT family N-acetyltransferase</fullName>
    </submittedName>
</protein>
<keyword evidence="2" id="KW-0012">Acyltransferase</keyword>
<dbReference type="SUPFAM" id="SSF55729">
    <property type="entry name" value="Acyl-CoA N-acyltransferases (Nat)"/>
    <property type="match status" value="1"/>
</dbReference>
<evidence type="ECO:0000259" key="3">
    <source>
        <dbReference type="PROSITE" id="PS51186"/>
    </source>
</evidence>
<dbReference type="Proteomes" id="UP001198200">
    <property type="component" value="Unassembled WGS sequence"/>
</dbReference>
<reference evidence="4 5" key="1">
    <citation type="submission" date="2021-10" db="EMBL/GenBank/DDBJ databases">
        <title>Anaerobic single-cell dispensing facilitates the cultivation of human gut bacteria.</title>
        <authorList>
            <person name="Afrizal A."/>
        </authorList>
    </citation>
    <scope>NUCLEOTIDE SEQUENCE [LARGE SCALE GENOMIC DNA]</scope>
    <source>
        <strain evidence="4 5">CLA-AA-H224</strain>
    </source>
</reference>
<dbReference type="InterPro" id="IPR050680">
    <property type="entry name" value="YpeA/RimI_acetyltransf"/>
</dbReference>
<dbReference type="CDD" id="cd04301">
    <property type="entry name" value="NAT_SF"/>
    <property type="match status" value="1"/>
</dbReference>
<dbReference type="InterPro" id="IPR000182">
    <property type="entry name" value="GNAT_dom"/>
</dbReference>
<keyword evidence="5" id="KW-1185">Reference proteome</keyword>
<dbReference type="PROSITE" id="PS51186">
    <property type="entry name" value="GNAT"/>
    <property type="match status" value="1"/>
</dbReference>
<organism evidence="4 5">
    <name type="scientific">Anthropogastromicrobium aceti</name>
    <dbReference type="NCBI Taxonomy" id="2981768"/>
    <lineage>
        <taxon>Bacteria</taxon>
        <taxon>Bacillati</taxon>
        <taxon>Bacillota</taxon>
        <taxon>Clostridia</taxon>
        <taxon>Lachnospirales</taxon>
        <taxon>Lachnospiraceae</taxon>
        <taxon>Anthropogastromicrobium</taxon>
    </lineage>
</organism>
<comment type="caution">
    <text evidence="4">The sequence shown here is derived from an EMBL/GenBank/DDBJ whole genome shotgun (WGS) entry which is preliminary data.</text>
</comment>
<sequence length="125" mass="14333">METIEFDIAHDSLFVMKNEKKEIIACISIDHDDEVDALPCWSNSLQPSAELARVCVRKDLQGQGIAKMMMEYAFTKLRKQNKKSVHILVRTRHEAALACYRAIGFTQVGMCEMFDKQFVCMEKAL</sequence>
<dbReference type="Pfam" id="PF00583">
    <property type="entry name" value="Acetyltransf_1"/>
    <property type="match status" value="1"/>
</dbReference>
<dbReference type="PANTHER" id="PTHR43420">
    <property type="entry name" value="ACETYLTRANSFERASE"/>
    <property type="match status" value="1"/>
</dbReference>
<keyword evidence="1" id="KW-0808">Transferase</keyword>
<dbReference type="GO" id="GO:0016747">
    <property type="term" value="F:acyltransferase activity, transferring groups other than amino-acyl groups"/>
    <property type="evidence" value="ECO:0007669"/>
    <property type="project" value="InterPro"/>
</dbReference>
<gene>
    <name evidence="4" type="ORF">LKD48_00710</name>
</gene>
<name>A0AAE3E1R7_9FIRM</name>
<evidence type="ECO:0000256" key="2">
    <source>
        <dbReference type="ARBA" id="ARBA00023315"/>
    </source>
</evidence>
<evidence type="ECO:0000313" key="5">
    <source>
        <dbReference type="Proteomes" id="UP001198200"/>
    </source>
</evidence>
<dbReference type="EMBL" id="JAJEQN010000001">
    <property type="protein sequence ID" value="MCC2220170.1"/>
    <property type="molecule type" value="Genomic_DNA"/>
</dbReference>
<dbReference type="InterPro" id="IPR016181">
    <property type="entry name" value="Acyl_CoA_acyltransferase"/>
</dbReference>